<accession>A0A1V6R828</accession>
<organism evidence="1 2">
    <name type="scientific">Penicillium solitum</name>
    <dbReference type="NCBI Taxonomy" id="60172"/>
    <lineage>
        <taxon>Eukaryota</taxon>
        <taxon>Fungi</taxon>
        <taxon>Dikarya</taxon>
        <taxon>Ascomycota</taxon>
        <taxon>Pezizomycotina</taxon>
        <taxon>Eurotiomycetes</taxon>
        <taxon>Eurotiomycetidae</taxon>
        <taxon>Eurotiales</taxon>
        <taxon>Aspergillaceae</taxon>
        <taxon>Penicillium</taxon>
    </lineage>
</organism>
<keyword evidence="2" id="KW-1185">Reference proteome</keyword>
<evidence type="ECO:0000313" key="1">
    <source>
        <dbReference type="EMBL" id="OQD97630.1"/>
    </source>
</evidence>
<comment type="caution">
    <text evidence="1">The sequence shown here is derived from an EMBL/GenBank/DDBJ whole genome shotgun (WGS) entry which is preliminary data.</text>
</comment>
<gene>
    <name evidence="1" type="ORF">PENSOL_c011G11946</name>
</gene>
<sequence>MAQIAMSRLFRQSTTSSVRQSILRPMQARSYGSNSAIPTFTSTSSPELDEALERFRNELFIPLALPKRQRKSVFREKYAKQLENEPITVKIGETEEFTLTPKKHHDLPSKKDALEVLKLMVATKNFSNLFPYLSGLRMSNYAINPDRWEFIIRKTSDAGKLSTIIECAKQSQRTGLTLSNRNIARRLFFELHKTAAKADFSGIQTTKALKLAREAASLMDADEHSVQNIENDPKHQPFVIGTLLELGAACATTKEAKEADIALVRGYAQKLDAAWSRGNFKDDAATGFENIERVEENLALYNGMLLALRLPKASQDTGNFKARCDQLKPVLISQLQKVKNADVLSDNVVKQLLAEKPKEKVEQNA</sequence>
<dbReference type="Proteomes" id="UP000191612">
    <property type="component" value="Unassembled WGS sequence"/>
</dbReference>
<dbReference type="STRING" id="60172.A0A1V6R828"/>
<dbReference type="EMBL" id="MDYO01000011">
    <property type="protein sequence ID" value="OQD97630.1"/>
    <property type="molecule type" value="Genomic_DNA"/>
</dbReference>
<reference evidence="2" key="1">
    <citation type="journal article" date="2017" name="Nat. Microbiol.">
        <title>Global analysis of biosynthetic gene clusters reveals vast potential of secondary metabolite production in Penicillium species.</title>
        <authorList>
            <person name="Nielsen J.C."/>
            <person name="Grijseels S."/>
            <person name="Prigent S."/>
            <person name="Ji B."/>
            <person name="Dainat J."/>
            <person name="Nielsen K.F."/>
            <person name="Frisvad J.C."/>
            <person name="Workman M."/>
            <person name="Nielsen J."/>
        </authorList>
    </citation>
    <scope>NUCLEOTIDE SEQUENCE [LARGE SCALE GENOMIC DNA]</scope>
    <source>
        <strain evidence="2">IBT 29525</strain>
    </source>
</reference>
<name>A0A1V6R828_9EURO</name>
<dbReference type="AlphaFoldDB" id="A0A1V6R828"/>
<protein>
    <submittedName>
        <fullName evidence="1">Uncharacterized protein</fullName>
    </submittedName>
</protein>
<proteinExistence type="predicted"/>
<evidence type="ECO:0000313" key="2">
    <source>
        <dbReference type="Proteomes" id="UP000191612"/>
    </source>
</evidence>